<proteinExistence type="predicted"/>
<dbReference type="Proteomes" id="UP000676246">
    <property type="component" value="Unassembled WGS sequence"/>
</dbReference>
<dbReference type="AlphaFoldDB" id="A0A940YAB9"/>
<keyword evidence="2" id="KW-1185">Reference proteome</keyword>
<dbReference type="RefSeq" id="WP_210853415.1">
    <property type="nucleotide sequence ID" value="NZ_JAGQDD010000004.1"/>
</dbReference>
<protein>
    <submittedName>
        <fullName evidence="1">Uncharacterized protein</fullName>
    </submittedName>
</protein>
<evidence type="ECO:0000313" key="2">
    <source>
        <dbReference type="Proteomes" id="UP000676246"/>
    </source>
</evidence>
<gene>
    <name evidence="1" type="ORF">KAK03_08685</name>
</gene>
<organism evidence="1 2">
    <name type="scientific">Ideonella alba</name>
    <dbReference type="NCBI Taxonomy" id="2824118"/>
    <lineage>
        <taxon>Bacteria</taxon>
        <taxon>Pseudomonadati</taxon>
        <taxon>Pseudomonadota</taxon>
        <taxon>Betaproteobacteria</taxon>
        <taxon>Burkholderiales</taxon>
        <taxon>Sphaerotilaceae</taxon>
        <taxon>Ideonella</taxon>
    </lineage>
</organism>
<dbReference type="EMBL" id="JAGQDD010000004">
    <property type="protein sequence ID" value="MBQ0930563.1"/>
    <property type="molecule type" value="Genomic_DNA"/>
</dbReference>
<comment type="caution">
    <text evidence="1">The sequence shown here is derived from an EMBL/GenBank/DDBJ whole genome shotgun (WGS) entry which is preliminary data.</text>
</comment>
<evidence type="ECO:0000313" key="1">
    <source>
        <dbReference type="EMBL" id="MBQ0930563.1"/>
    </source>
</evidence>
<name>A0A940YAB9_9BURK</name>
<reference evidence="1 2" key="1">
    <citation type="submission" date="2021-04" db="EMBL/GenBank/DDBJ databases">
        <title>The genome sequence of Ideonella sp. 3Y2.</title>
        <authorList>
            <person name="Liu Y."/>
        </authorList>
    </citation>
    <scope>NUCLEOTIDE SEQUENCE [LARGE SCALE GENOMIC DNA]</scope>
    <source>
        <strain evidence="1 2">3Y2</strain>
    </source>
</reference>
<accession>A0A940YAB9</accession>
<sequence length="183" mass="20688">MSTCAQQRRPGVRDVFCGLAGWLTAACWAFPLNLDNTVMQTKVRDREAGLLHLIVYEAHGPTLDERHLVRNDTGKPDARVHATLTDAGDGTYLLQLQSQDLGTADHYRAHIQVELPKESCYSGYWYLTDLTVLQDDLVTGARPIVYNAGDRSIDVSYHRAQRGPMRFTQGQMRLSFRVDQMCF</sequence>